<organism evidence="1 2">
    <name type="scientific">candidate division WWE3 bacterium</name>
    <dbReference type="NCBI Taxonomy" id="2053526"/>
    <lineage>
        <taxon>Bacteria</taxon>
        <taxon>Katanobacteria</taxon>
    </lineage>
</organism>
<name>A0A955LKQ8_UNCKA</name>
<proteinExistence type="predicted"/>
<comment type="caution">
    <text evidence="1">The sequence shown here is derived from an EMBL/GenBank/DDBJ whole genome shotgun (WGS) entry which is preliminary data.</text>
</comment>
<evidence type="ECO:0000313" key="1">
    <source>
        <dbReference type="EMBL" id="MCA9392295.1"/>
    </source>
</evidence>
<dbReference type="Proteomes" id="UP000751518">
    <property type="component" value="Unassembled WGS sequence"/>
</dbReference>
<evidence type="ECO:0000313" key="2">
    <source>
        <dbReference type="Proteomes" id="UP000751518"/>
    </source>
</evidence>
<protein>
    <submittedName>
        <fullName evidence="1">Uncharacterized protein</fullName>
    </submittedName>
</protein>
<accession>A0A955LKQ8</accession>
<reference evidence="1" key="2">
    <citation type="journal article" date="2021" name="Microbiome">
        <title>Successional dynamics and alternative stable states in a saline activated sludge microbial community over 9 years.</title>
        <authorList>
            <person name="Wang Y."/>
            <person name="Ye J."/>
            <person name="Ju F."/>
            <person name="Liu L."/>
            <person name="Boyd J.A."/>
            <person name="Deng Y."/>
            <person name="Parks D.H."/>
            <person name="Jiang X."/>
            <person name="Yin X."/>
            <person name="Woodcroft B.J."/>
            <person name="Tyson G.W."/>
            <person name="Hugenholtz P."/>
            <person name="Polz M.F."/>
            <person name="Zhang T."/>
        </authorList>
    </citation>
    <scope>NUCLEOTIDE SEQUENCE</scope>
    <source>
        <strain evidence="1">HKST-UBA03</strain>
    </source>
</reference>
<dbReference type="AlphaFoldDB" id="A0A955LKQ8"/>
<dbReference type="Gene3D" id="3.30.420.40">
    <property type="match status" value="1"/>
</dbReference>
<reference evidence="1" key="1">
    <citation type="submission" date="2020-04" db="EMBL/GenBank/DDBJ databases">
        <authorList>
            <person name="Zhang T."/>
        </authorList>
    </citation>
    <scope>NUCLEOTIDE SEQUENCE</scope>
    <source>
        <strain evidence="1">HKST-UBA03</strain>
    </source>
</reference>
<sequence>MKLSIDTTLEEGDIIELDGEKSTFANDNALLENIDDALNSKGYRFKDIEEVVVNEGPGTRFSRTRTGVVVANAIGFANDSSVNDEMFAVPTYHKEPNITKPSR</sequence>
<gene>
    <name evidence="1" type="ORF">KC614_03775</name>
</gene>
<dbReference type="EMBL" id="JAGQKZ010000035">
    <property type="protein sequence ID" value="MCA9392295.1"/>
    <property type="molecule type" value="Genomic_DNA"/>
</dbReference>